<dbReference type="AlphaFoldDB" id="A0A9Q1FAY4"/>
<dbReference type="OrthoDB" id="37886at2759"/>
<dbReference type="SMART" id="SM00335">
    <property type="entry name" value="ANX"/>
    <property type="match status" value="3"/>
</dbReference>
<dbReference type="GO" id="GO:0005886">
    <property type="term" value="C:plasma membrane"/>
    <property type="evidence" value="ECO:0007669"/>
    <property type="project" value="TreeGrafter"/>
</dbReference>
<dbReference type="SUPFAM" id="SSF47874">
    <property type="entry name" value="Annexin"/>
    <property type="match status" value="1"/>
</dbReference>
<dbReference type="EMBL" id="JAINUF010000007">
    <property type="protein sequence ID" value="KAJ8354699.1"/>
    <property type="molecule type" value="Genomic_DNA"/>
</dbReference>
<dbReference type="GO" id="GO:0005544">
    <property type="term" value="F:calcium-dependent phospholipid binding"/>
    <property type="evidence" value="ECO:0007669"/>
    <property type="project" value="UniProtKB-KW"/>
</dbReference>
<dbReference type="GO" id="GO:0005634">
    <property type="term" value="C:nucleus"/>
    <property type="evidence" value="ECO:0007669"/>
    <property type="project" value="TreeGrafter"/>
</dbReference>
<keyword evidence="3 4" id="KW-0041">Annexin</keyword>
<dbReference type="InterPro" id="IPR001464">
    <property type="entry name" value="Annexin"/>
</dbReference>
<dbReference type="Pfam" id="PF00191">
    <property type="entry name" value="Annexin"/>
    <property type="match status" value="3"/>
</dbReference>
<accession>A0A9Q1FAY4</accession>
<dbReference type="GO" id="GO:0001786">
    <property type="term" value="F:phosphatidylserine binding"/>
    <property type="evidence" value="ECO:0007669"/>
    <property type="project" value="TreeGrafter"/>
</dbReference>
<dbReference type="PROSITE" id="PS00223">
    <property type="entry name" value="ANNEXIN_1"/>
    <property type="match status" value="1"/>
</dbReference>
<evidence type="ECO:0000313" key="5">
    <source>
        <dbReference type="EMBL" id="KAJ8354699.1"/>
    </source>
</evidence>
<keyword evidence="2 4" id="KW-0677">Repeat</keyword>
<evidence type="ECO:0000256" key="1">
    <source>
        <dbReference type="ARBA" id="ARBA00007831"/>
    </source>
</evidence>
<keyword evidence="4" id="KW-0111">Calcium/phospholipid-binding</keyword>
<dbReference type="Proteomes" id="UP001152622">
    <property type="component" value="Chromosome 7"/>
</dbReference>
<dbReference type="GO" id="GO:0012506">
    <property type="term" value="C:vesicle membrane"/>
    <property type="evidence" value="ECO:0007669"/>
    <property type="project" value="TreeGrafter"/>
</dbReference>
<comment type="similarity">
    <text evidence="1 4">Belongs to the annexin family.</text>
</comment>
<dbReference type="PANTHER" id="PTHR10502:SF8">
    <property type="entry name" value="ANNEXIN"/>
    <property type="match status" value="1"/>
</dbReference>
<organism evidence="5 6">
    <name type="scientific">Synaphobranchus kaupii</name>
    <name type="common">Kaup's arrowtooth eel</name>
    <dbReference type="NCBI Taxonomy" id="118154"/>
    <lineage>
        <taxon>Eukaryota</taxon>
        <taxon>Metazoa</taxon>
        <taxon>Chordata</taxon>
        <taxon>Craniata</taxon>
        <taxon>Vertebrata</taxon>
        <taxon>Euteleostomi</taxon>
        <taxon>Actinopterygii</taxon>
        <taxon>Neopterygii</taxon>
        <taxon>Teleostei</taxon>
        <taxon>Anguilliformes</taxon>
        <taxon>Synaphobranchidae</taxon>
        <taxon>Synaphobranchus</taxon>
    </lineage>
</organism>
<dbReference type="Gene3D" id="1.10.220.10">
    <property type="entry name" value="Annexin"/>
    <property type="match status" value="4"/>
</dbReference>
<sequence length="322" mass="36813">MPVIEPEMWWGTLGTLRPFPNFKPEKDARAIQVALERKDVNTLVRILTNRTNAQRQDISRAYHTLTQKDLSQALKRPLSGPLEDLLLGLMMTPAQFDAHRLRQAMEGMGTDEETLLEVLCTRSAQQLRDITVAYKQEFGRYLENDLISESSKDFSRLLLSILKKEQENMQGIIEYQLIDRDFTTLTEALSGKKADSTPWIRVLTTRDSVHLDRVLSRWESVRGETVDKALQGRFSGDLKLGLRILVRTIQNTPLYLAQRLQTSMKKSSVLFGILVSRSEEDLLSVRVEYRRLASTSLYSAIQKQFKGDLQLALLALCRAEDV</sequence>
<name>A0A9Q1FAY4_SYNKA</name>
<dbReference type="GO" id="GO:0005737">
    <property type="term" value="C:cytoplasm"/>
    <property type="evidence" value="ECO:0007669"/>
    <property type="project" value="TreeGrafter"/>
</dbReference>
<dbReference type="GO" id="GO:0005509">
    <property type="term" value="F:calcium ion binding"/>
    <property type="evidence" value="ECO:0007669"/>
    <property type="project" value="InterPro"/>
</dbReference>
<keyword evidence="4" id="KW-0106">Calcium</keyword>
<dbReference type="PANTHER" id="PTHR10502">
    <property type="entry name" value="ANNEXIN"/>
    <property type="match status" value="1"/>
</dbReference>
<dbReference type="InterPro" id="IPR018502">
    <property type="entry name" value="Annexin_repeat"/>
</dbReference>
<reference evidence="5" key="1">
    <citation type="journal article" date="2023" name="Science">
        <title>Genome structures resolve the early diversification of teleost fishes.</title>
        <authorList>
            <person name="Parey E."/>
            <person name="Louis A."/>
            <person name="Montfort J."/>
            <person name="Bouchez O."/>
            <person name="Roques C."/>
            <person name="Iampietro C."/>
            <person name="Lluch J."/>
            <person name="Castinel A."/>
            <person name="Donnadieu C."/>
            <person name="Desvignes T."/>
            <person name="Floi Bucao C."/>
            <person name="Jouanno E."/>
            <person name="Wen M."/>
            <person name="Mejri S."/>
            <person name="Dirks R."/>
            <person name="Jansen H."/>
            <person name="Henkel C."/>
            <person name="Chen W.J."/>
            <person name="Zahm M."/>
            <person name="Cabau C."/>
            <person name="Klopp C."/>
            <person name="Thompson A.W."/>
            <person name="Robinson-Rechavi M."/>
            <person name="Braasch I."/>
            <person name="Lecointre G."/>
            <person name="Bobe J."/>
            <person name="Postlethwait J.H."/>
            <person name="Berthelot C."/>
            <person name="Roest Crollius H."/>
            <person name="Guiguen Y."/>
        </authorList>
    </citation>
    <scope>NUCLEOTIDE SEQUENCE</scope>
    <source>
        <strain evidence="5">WJC10195</strain>
    </source>
</reference>
<dbReference type="InterPro" id="IPR037104">
    <property type="entry name" value="Annexin_sf"/>
</dbReference>
<dbReference type="PROSITE" id="PS51897">
    <property type="entry name" value="ANNEXIN_2"/>
    <property type="match status" value="3"/>
</dbReference>
<dbReference type="PRINTS" id="PR00196">
    <property type="entry name" value="ANNEXIN"/>
</dbReference>
<evidence type="ECO:0000256" key="4">
    <source>
        <dbReference type="RuleBase" id="RU003540"/>
    </source>
</evidence>
<dbReference type="InterPro" id="IPR018252">
    <property type="entry name" value="Annexin_repeat_CS"/>
</dbReference>
<keyword evidence="6" id="KW-1185">Reference proteome</keyword>
<evidence type="ECO:0000256" key="2">
    <source>
        <dbReference type="ARBA" id="ARBA00022737"/>
    </source>
</evidence>
<gene>
    <name evidence="5" type="ORF">SKAU_G00222660</name>
</gene>
<protein>
    <recommendedName>
        <fullName evidence="4">Annexin</fullName>
    </recommendedName>
</protein>
<evidence type="ECO:0000313" key="6">
    <source>
        <dbReference type="Proteomes" id="UP001152622"/>
    </source>
</evidence>
<dbReference type="FunFam" id="1.10.220.10:FF:000003">
    <property type="entry name" value="Annexin"/>
    <property type="match status" value="1"/>
</dbReference>
<comment type="caution">
    <text evidence="5">The sequence shown here is derived from an EMBL/GenBank/DDBJ whole genome shotgun (WGS) entry which is preliminary data.</text>
</comment>
<comment type="domain">
    <text evidence="4">A pair of annexin repeats may form one binding site for calcium and phospholipid.</text>
</comment>
<evidence type="ECO:0000256" key="3">
    <source>
        <dbReference type="ARBA" id="ARBA00023216"/>
    </source>
</evidence>
<proteinExistence type="inferred from homology"/>